<organism evidence="1 2">
    <name type="scientific">Aurantimonas aggregata</name>
    <dbReference type="NCBI Taxonomy" id="2047720"/>
    <lineage>
        <taxon>Bacteria</taxon>
        <taxon>Pseudomonadati</taxon>
        <taxon>Pseudomonadota</taxon>
        <taxon>Alphaproteobacteria</taxon>
        <taxon>Hyphomicrobiales</taxon>
        <taxon>Aurantimonadaceae</taxon>
        <taxon>Aurantimonas</taxon>
    </lineage>
</organism>
<dbReference type="Proteomes" id="UP000476332">
    <property type="component" value="Unassembled WGS sequence"/>
</dbReference>
<proteinExistence type="predicted"/>
<evidence type="ECO:0008006" key="3">
    <source>
        <dbReference type="Google" id="ProtNLM"/>
    </source>
</evidence>
<accession>A0A6L9MIQ0</accession>
<dbReference type="AlphaFoldDB" id="A0A6L9MIQ0"/>
<sequence>MMIFKDAGTIVPVWQISRVDPGYIYIVENHGKYKIGKSKRGKNWLRAAKTWLPDMTLIGQKPFWGMSHHERCLHAGFSSYWYSGEWFDFTGDNDALDLLLEGFTAFSDDNPDKNSVDFVYWFNGKGMAEFLMEQASQKLSLPKFQKQESINQKPRY</sequence>
<dbReference type="RefSeq" id="WP_163044491.1">
    <property type="nucleotide sequence ID" value="NZ_JAAAMJ010000010.1"/>
</dbReference>
<reference evidence="1 2" key="1">
    <citation type="submission" date="2020-01" db="EMBL/GenBank/DDBJ databases">
        <title>Genomes of bacteria type strains.</title>
        <authorList>
            <person name="Chen J."/>
            <person name="Zhu S."/>
            <person name="Chen J."/>
        </authorList>
    </citation>
    <scope>NUCLEOTIDE SEQUENCE [LARGE SCALE GENOMIC DNA]</scope>
    <source>
        <strain evidence="1 2">KCTC 52919</strain>
    </source>
</reference>
<evidence type="ECO:0000313" key="1">
    <source>
        <dbReference type="EMBL" id="NDV87739.1"/>
    </source>
</evidence>
<comment type="caution">
    <text evidence="1">The sequence shown here is derived from an EMBL/GenBank/DDBJ whole genome shotgun (WGS) entry which is preliminary data.</text>
</comment>
<gene>
    <name evidence="1" type="ORF">GTW51_13615</name>
</gene>
<protein>
    <recommendedName>
        <fullName evidence="3">GIY-YIG nuclease family protein</fullName>
    </recommendedName>
</protein>
<evidence type="ECO:0000313" key="2">
    <source>
        <dbReference type="Proteomes" id="UP000476332"/>
    </source>
</evidence>
<dbReference type="EMBL" id="JAAAMJ010000010">
    <property type="protein sequence ID" value="NDV87739.1"/>
    <property type="molecule type" value="Genomic_DNA"/>
</dbReference>
<keyword evidence="2" id="KW-1185">Reference proteome</keyword>
<name>A0A6L9MIQ0_9HYPH</name>